<dbReference type="GO" id="GO:0046785">
    <property type="term" value="P:microtubule polymerization"/>
    <property type="evidence" value="ECO:0007669"/>
    <property type="project" value="InterPro"/>
</dbReference>
<protein>
    <recommendedName>
        <fullName evidence="4">Tubulin polymerization-promoting protein family member 3</fullName>
    </recommendedName>
</protein>
<dbReference type="Pfam" id="PF05517">
    <property type="entry name" value="p25-alpha"/>
    <property type="match status" value="1"/>
</dbReference>
<feature type="compositionally biased region" description="Basic and acidic residues" evidence="1">
    <location>
        <begin position="149"/>
        <end position="179"/>
    </location>
</feature>
<dbReference type="GO" id="GO:0001578">
    <property type="term" value="P:microtubule bundle formation"/>
    <property type="evidence" value="ECO:0007669"/>
    <property type="project" value="TreeGrafter"/>
</dbReference>
<dbReference type="PANTHER" id="PTHR12932:SF9">
    <property type="entry name" value="TUBULIN POLYMERIZATION-PROMOTING PROTEIN HOMOLOG"/>
    <property type="match status" value="1"/>
</dbReference>
<feature type="region of interest" description="Disordered" evidence="1">
    <location>
        <begin position="130"/>
        <end position="197"/>
    </location>
</feature>
<sequence>MATADITDEDIKQVCEKLKECVVAAKGGGKLTAEEKTQLNNKACKKMVTDTGLPPKCSQGFDIAFSAVKKSKPGIVNLSKHDEVRDLLDRCAKEYATVQKGKDKKPVTDDEKREYKVKLCDAIKNATFNAQSKAEPTNKKASDATARLTDTKKYTGAHKERFDAEGKGKGAEGRTDKADNSGYVGNYKGAGTYDAKK</sequence>
<dbReference type="AlphaFoldDB" id="A0AA88XPF3"/>
<dbReference type="Proteomes" id="UP001186944">
    <property type="component" value="Unassembled WGS sequence"/>
</dbReference>
<evidence type="ECO:0000313" key="2">
    <source>
        <dbReference type="EMBL" id="KAK3089328.1"/>
    </source>
</evidence>
<keyword evidence="3" id="KW-1185">Reference proteome</keyword>
<organism evidence="2 3">
    <name type="scientific">Pinctada imbricata</name>
    <name type="common">Atlantic pearl-oyster</name>
    <name type="synonym">Pinctada martensii</name>
    <dbReference type="NCBI Taxonomy" id="66713"/>
    <lineage>
        <taxon>Eukaryota</taxon>
        <taxon>Metazoa</taxon>
        <taxon>Spiralia</taxon>
        <taxon>Lophotrochozoa</taxon>
        <taxon>Mollusca</taxon>
        <taxon>Bivalvia</taxon>
        <taxon>Autobranchia</taxon>
        <taxon>Pteriomorphia</taxon>
        <taxon>Pterioida</taxon>
        <taxon>Pterioidea</taxon>
        <taxon>Pteriidae</taxon>
        <taxon>Pinctada</taxon>
    </lineage>
</organism>
<comment type="caution">
    <text evidence="2">The sequence shown here is derived from an EMBL/GenBank/DDBJ whole genome shotgun (WGS) entry which is preliminary data.</text>
</comment>
<proteinExistence type="predicted"/>
<reference evidence="2" key="1">
    <citation type="submission" date="2019-08" db="EMBL/GenBank/DDBJ databases">
        <title>The improved chromosome-level genome for the pearl oyster Pinctada fucata martensii using PacBio sequencing and Hi-C.</title>
        <authorList>
            <person name="Zheng Z."/>
        </authorList>
    </citation>
    <scope>NUCLEOTIDE SEQUENCE</scope>
    <source>
        <strain evidence="2">ZZ-2019</strain>
        <tissue evidence="2">Adductor muscle</tissue>
    </source>
</reference>
<dbReference type="EMBL" id="VSWD01000010">
    <property type="protein sequence ID" value="KAK3089328.1"/>
    <property type="molecule type" value="Genomic_DNA"/>
</dbReference>
<dbReference type="GO" id="GO:0032273">
    <property type="term" value="P:positive regulation of protein polymerization"/>
    <property type="evidence" value="ECO:0007669"/>
    <property type="project" value="TreeGrafter"/>
</dbReference>
<gene>
    <name evidence="2" type="ORF">FSP39_002766</name>
</gene>
<dbReference type="InterPro" id="IPR008907">
    <property type="entry name" value="TPP/p25"/>
</dbReference>
<dbReference type="GO" id="GO:0015631">
    <property type="term" value="F:tubulin binding"/>
    <property type="evidence" value="ECO:0007669"/>
    <property type="project" value="InterPro"/>
</dbReference>
<name>A0AA88XPF3_PINIB</name>
<dbReference type="GO" id="GO:0005874">
    <property type="term" value="C:microtubule"/>
    <property type="evidence" value="ECO:0007669"/>
    <property type="project" value="TreeGrafter"/>
</dbReference>
<evidence type="ECO:0000313" key="3">
    <source>
        <dbReference type="Proteomes" id="UP001186944"/>
    </source>
</evidence>
<dbReference type="PANTHER" id="PTHR12932">
    <property type="entry name" value="P25 ALPHA-RELATED"/>
    <property type="match status" value="1"/>
</dbReference>
<accession>A0AA88XPF3</accession>
<evidence type="ECO:0008006" key="4">
    <source>
        <dbReference type="Google" id="ProtNLM"/>
    </source>
</evidence>
<evidence type="ECO:0000256" key="1">
    <source>
        <dbReference type="SAM" id="MobiDB-lite"/>
    </source>
</evidence>